<feature type="domain" description="Fe2OG dioxygenase" evidence="6">
    <location>
        <begin position="113"/>
        <end position="213"/>
    </location>
</feature>
<dbReference type="Pfam" id="PF13532">
    <property type="entry name" value="2OG-FeII_Oxy_2"/>
    <property type="match status" value="1"/>
</dbReference>
<keyword evidence="5" id="KW-0408">Iron</keyword>
<evidence type="ECO:0000313" key="8">
    <source>
        <dbReference type="Proteomes" id="UP000637769"/>
    </source>
</evidence>
<name>A0ABQ1LTR5_9PROT</name>
<evidence type="ECO:0000256" key="4">
    <source>
        <dbReference type="ARBA" id="ARBA00023002"/>
    </source>
</evidence>
<dbReference type="SUPFAM" id="SSF51197">
    <property type="entry name" value="Clavaminate synthase-like"/>
    <property type="match status" value="1"/>
</dbReference>
<evidence type="ECO:0000256" key="5">
    <source>
        <dbReference type="ARBA" id="ARBA00023004"/>
    </source>
</evidence>
<dbReference type="NCBIfam" id="NF011930">
    <property type="entry name" value="PRK15401.1"/>
    <property type="match status" value="1"/>
</dbReference>
<reference evidence="8" key="1">
    <citation type="journal article" date="2019" name="Int. J. Syst. Evol. Microbiol.">
        <title>The Global Catalogue of Microorganisms (GCM) 10K type strain sequencing project: providing services to taxonomists for standard genome sequencing and annotation.</title>
        <authorList>
            <consortium name="The Broad Institute Genomics Platform"/>
            <consortium name="The Broad Institute Genome Sequencing Center for Infectious Disease"/>
            <person name="Wu L."/>
            <person name="Ma J."/>
        </authorList>
    </citation>
    <scope>NUCLEOTIDE SEQUENCE [LARGE SCALE GENOMIC DNA]</scope>
    <source>
        <strain evidence="8">CCM 7132</strain>
    </source>
</reference>
<evidence type="ECO:0000259" key="6">
    <source>
        <dbReference type="PROSITE" id="PS51471"/>
    </source>
</evidence>
<comment type="cofactor">
    <cofactor evidence="1">
        <name>Fe(2+)</name>
        <dbReference type="ChEBI" id="CHEBI:29033"/>
    </cofactor>
</comment>
<keyword evidence="3 7" id="KW-0223">Dioxygenase</keyword>
<dbReference type="EMBL" id="BMCH01000003">
    <property type="protein sequence ID" value="GGC28442.1"/>
    <property type="molecule type" value="Genomic_DNA"/>
</dbReference>
<keyword evidence="8" id="KW-1185">Reference proteome</keyword>
<keyword evidence="2" id="KW-0479">Metal-binding</keyword>
<accession>A0ABQ1LTR5</accession>
<evidence type="ECO:0000256" key="1">
    <source>
        <dbReference type="ARBA" id="ARBA00001954"/>
    </source>
</evidence>
<sequence length="218" mass="23863">MMDDLFTALRAPEVLAPGAVFFPGAAASHQQSLLAQVNDVVSQAALRQLMTPGGRRFSVEMTNCGSLGWHSDDAGYRYESRDPLSGRDWPALPPEWITFARDMAAQAGFDRFEPQACLLNRYVPGARMGLHQDRDETAFDSPIVSVSLGLPAQFLFGGGERSDPVRKLRLVSGDVVVWGGPSRLFYHGIAPLPPGHHPLTGACRWNLTFRRVCAEDSP</sequence>
<dbReference type="InterPro" id="IPR037151">
    <property type="entry name" value="AlkB-like_sf"/>
</dbReference>
<dbReference type="InterPro" id="IPR004574">
    <property type="entry name" value="Alkb"/>
</dbReference>
<dbReference type="InterPro" id="IPR027450">
    <property type="entry name" value="AlkB-like"/>
</dbReference>
<evidence type="ECO:0000313" key="7">
    <source>
        <dbReference type="EMBL" id="GGC28442.1"/>
    </source>
</evidence>
<comment type="caution">
    <text evidence="7">The sequence shown here is derived from an EMBL/GenBank/DDBJ whole genome shotgun (WGS) entry which is preliminary data.</text>
</comment>
<organism evidence="7 8">
    <name type="scientific">Asaia siamensis</name>
    <dbReference type="NCBI Taxonomy" id="110479"/>
    <lineage>
        <taxon>Bacteria</taxon>
        <taxon>Pseudomonadati</taxon>
        <taxon>Pseudomonadota</taxon>
        <taxon>Alphaproteobacteria</taxon>
        <taxon>Acetobacterales</taxon>
        <taxon>Acetobacteraceae</taxon>
        <taxon>Asaia</taxon>
    </lineage>
</organism>
<keyword evidence="4" id="KW-0560">Oxidoreductase</keyword>
<dbReference type="Gene3D" id="2.60.120.590">
    <property type="entry name" value="Alpha-ketoglutarate-dependent dioxygenase AlkB-like"/>
    <property type="match status" value="1"/>
</dbReference>
<evidence type="ECO:0000256" key="2">
    <source>
        <dbReference type="ARBA" id="ARBA00022723"/>
    </source>
</evidence>
<protein>
    <submittedName>
        <fullName evidence="7">Alpha-ketoglutarate-dependent dioxygenase AlkB</fullName>
    </submittedName>
</protein>
<proteinExistence type="predicted"/>
<dbReference type="RefSeq" id="WP_188425938.1">
    <property type="nucleotide sequence ID" value="NZ_BMCH01000003.1"/>
</dbReference>
<dbReference type="GO" id="GO:0051213">
    <property type="term" value="F:dioxygenase activity"/>
    <property type="evidence" value="ECO:0007669"/>
    <property type="project" value="UniProtKB-KW"/>
</dbReference>
<evidence type="ECO:0000256" key="3">
    <source>
        <dbReference type="ARBA" id="ARBA00022964"/>
    </source>
</evidence>
<dbReference type="InterPro" id="IPR005123">
    <property type="entry name" value="Oxoglu/Fe-dep_dioxygenase_dom"/>
</dbReference>
<dbReference type="Proteomes" id="UP000637769">
    <property type="component" value="Unassembled WGS sequence"/>
</dbReference>
<dbReference type="PANTHER" id="PTHR16557">
    <property type="entry name" value="ALKYLATED DNA REPAIR PROTEIN ALKB-RELATED"/>
    <property type="match status" value="1"/>
</dbReference>
<dbReference type="PANTHER" id="PTHR16557:SF2">
    <property type="entry name" value="NUCLEIC ACID DIOXYGENASE ALKBH1"/>
    <property type="match status" value="1"/>
</dbReference>
<dbReference type="PROSITE" id="PS51471">
    <property type="entry name" value="FE2OG_OXY"/>
    <property type="match status" value="1"/>
</dbReference>
<gene>
    <name evidence="7" type="ORF">GCM10007207_12370</name>
</gene>